<proteinExistence type="predicted"/>
<keyword evidence="2" id="KW-1185">Reference proteome</keyword>
<evidence type="ECO:0000313" key="1">
    <source>
        <dbReference type="EMBL" id="VCX04173.1"/>
    </source>
</evidence>
<accession>A0A9X9LYI2</accession>
<gene>
    <name evidence="1" type="ORF">BN2614_LOCUS1</name>
</gene>
<dbReference type="AlphaFoldDB" id="A0A9X9LYI2"/>
<protein>
    <submittedName>
        <fullName evidence="1">Uncharacterized protein</fullName>
    </submittedName>
</protein>
<sequence length="19" mass="2246">MIFCSSIRKARLILSRTHL</sequence>
<feature type="non-terminal residue" evidence="1">
    <location>
        <position position="19"/>
    </location>
</feature>
<comment type="caution">
    <text evidence="1">The sequence shown here is derived from an EMBL/GenBank/DDBJ whole genome shotgun (WGS) entry which is preliminary data.</text>
</comment>
<evidence type="ECO:0000313" key="2">
    <source>
        <dbReference type="Proteomes" id="UP000269945"/>
    </source>
</evidence>
<organism evidence="1 2">
    <name type="scientific">Gulo gulo</name>
    <name type="common">Wolverine</name>
    <name type="synonym">Gluton</name>
    <dbReference type="NCBI Taxonomy" id="48420"/>
    <lineage>
        <taxon>Eukaryota</taxon>
        <taxon>Metazoa</taxon>
        <taxon>Chordata</taxon>
        <taxon>Craniata</taxon>
        <taxon>Vertebrata</taxon>
        <taxon>Euteleostomi</taxon>
        <taxon>Mammalia</taxon>
        <taxon>Eutheria</taxon>
        <taxon>Laurasiatheria</taxon>
        <taxon>Carnivora</taxon>
        <taxon>Caniformia</taxon>
        <taxon>Musteloidea</taxon>
        <taxon>Mustelidae</taxon>
        <taxon>Guloninae</taxon>
        <taxon>Gulo</taxon>
    </lineage>
</organism>
<dbReference type="Proteomes" id="UP000269945">
    <property type="component" value="Unassembled WGS sequence"/>
</dbReference>
<dbReference type="EMBL" id="CYRY02029519">
    <property type="protein sequence ID" value="VCX04173.1"/>
    <property type="molecule type" value="Genomic_DNA"/>
</dbReference>
<name>A0A9X9LYI2_GULGU</name>
<reference evidence="1 2" key="1">
    <citation type="submission" date="2018-10" db="EMBL/GenBank/DDBJ databases">
        <authorList>
            <person name="Ekblom R."/>
            <person name="Jareborg N."/>
        </authorList>
    </citation>
    <scope>NUCLEOTIDE SEQUENCE [LARGE SCALE GENOMIC DNA]</scope>
    <source>
        <tissue evidence="1">Muscle</tissue>
    </source>
</reference>